<accession>A0AAV9RMA6</accession>
<comment type="caution">
    <text evidence="1">The sequence shown here is derived from an EMBL/GenBank/DDBJ whole genome shotgun (WGS) entry which is preliminary data.</text>
</comment>
<organism evidence="1 2">
    <name type="scientific">Crenichthys baileyi</name>
    <name type="common">White River springfish</name>
    <dbReference type="NCBI Taxonomy" id="28760"/>
    <lineage>
        <taxon>Eukaryota</taxon>
        <taxon>Metazoa</taxon>
        <taxon>Chordata</taxon>
        <taxon>Craniata</taxon>
        <taxon>Vertebrata</taxon>
        <taxon>Euteleostomi</taxon>
        <taxon>Actinopterygii</taxon>
        <taxon>Neopterygii</taxon>
        <taxon>Teleostei</taxon>
        <taxon>Neoteleostei</taxon>
        <taxon>Acanthomorphata</taxon>
        <taxon>Ovalentaria</taxon>
        <taxon>Atherinomorphae</taxon>
        <taxon>Cyprinodontiformes</taxon>
        <taxon>Goodeidae</taxon>
        <taxon>Crenichthys</taxon>
    </lineage>
</organism>
<proteinExistence type="predicted"/>
<dbReference type="EMBL" id="JAHHUM010001639">
    <property type="protein sequence ID" value="KAK5610170.1"/>
    <property type="molecule type" value="Genomic_DNA"/>
</dbReference>
<protein>
    <submittedName>
        <fullName evidence="1">Uncharacterized protein</fullName>
    </submittedName>
</protein>
<name>A0AAV9RMA6_9TELE</name>
<dbReference type="Proteomes" id="UP001311232">
    <property type="component" value="Unassembled WGS sequence"/>
</dbReference>
<keyword evidence="2" id="KW-1185">Reference proteome</keyword>
<evidence type="ECO:0000313" key="1">
    <source>
        <dbReference type="EMBL" id="KAK5610170.1"/>
    </source>
</evidence>
<feature type="non-terminal residue" evidence="1">
    <location>
        <position position="1"/>
    </location>
</feature>
<reference evidence="1 2" key="1">
    <citation type="submission" date="2021-06" db="EMBL/GenBank/DDBJ databases">
        <authorList>
            <person name="Palmer J.M."/>
        </authorList>
    </citation>
    <scope>NUCLEOTIDE SEQUENCE [LARGE SCALE GENOMIC DNA]</scope>
    <source>
        <strain evidence="1 2">MEX-2019</strain>
        <tissue evidence="1">Muscle</tissue>
    </source>
</reference>
<evidence type="ECO:0000313" key="2">
    <source>
        <dbReference type="Proteomes" id="UP001311232"/>
    </source>
</evidence>
<gene>
    <name evidence="1" type="ORF">CRENBAI_010303</name>
</gene>
<sequence>EVRTLWVICHHSWGLLLFRGRRGRAGVYSSSRGLEDEPLPAPAPEWLEDELLHASAPAQLKEEPQPAPVRGRLVEEPLPSHVPVLDGFEAELPPLSGLVPVLEELEAELPPLADLQLPARTLGLHGTTSGPSA</sequence>
<dbReference type="AlphaFoldDB" id="A0AAV9RMA6"/>